<feature type="binding site" evidence="8">
    <location>
        <position position="4"/>
    </location>
    <ligand>
        <name>Mg(2+)</name>
        <dbReference type="ChEBI" id="CHEBI:18420"/>
    </ligand>
</feature>
<dbReference type="InterPro" id="IPR029060">
    <property type="entry name" value="PIN-like_dom_sf"/>
</dbReference>
<evidence type="ECO:0000256" key="1">
    <source>
        <dbReference type="ARBA" id="ARBA00001946"/>
    </source>
</evidence>
<dbReference type="EMBL" id="QPJC01000016">
    <property type="protein sequence ID" value="RCW39529.1"/>
    <property type="molecule type" value="Genomic_DNA"/>
</dbReference>
<comment type="cofactor">
    <cofactor evidence="1 8">
        <name>Mg(2+)</name>
        <dbReference type="ChEBI" id="CHEBI:18420"/>
    </cofactor>
</comment>
<dbReference type="AlphaFoldDB" id="A0A368VEA7"/>
<dbReference type="InterPro" id="IPR050556">
    <property type="entry name" value="Type_II_TA_system_RNase"/>
</dbReference>
<comment type="function">
    <text evidence="8">Toxic component of a toxin-antitoxin (TA) system. An RNase.</text>
</comment>
<dbReference type="InterPro" id="IPR022907">
    <property type="entry name" value="VapC_family"/>
</dbReference>
<dbReference type="Proteomes" id="UP000253495">
    <property type="component" value="Unassembled WGS sequence"/>
</dbReference>
<evidence type="ECO:0000313" key="10">
    <source>
        <dbReference type="EMBL" id="RCW39529.1"/>
    </source>
</evidence>
<name>A0A368VEA7_9ACTN</name>
<dbReference type="HAMAP" id="MF_00265">
    <property type="entry name" value="VapC_Nob1"/>
    <property type="match status" value="1"/>
</dbReference>
<evidence type="ECO:0000256" key="7">
    <source>
        <dbReference type="ARBA" id="ARBA00038093"/>
    </source>
</evidence>
<dbReference type="OrthoDB" id="32625at2"/>
<dbReference type="EC" id="3.1.-.-" evidence="8"/>
<evidence type="ECO:0000313" key="11">
    <source>
        <dbReference type="Proteomes" id="UP000253495"/>
    </source>
</evidence>
<keyword evidence="4 8" id="KW-0479">Metal-binding</keyword>
<comment type="caution">
    <text evidence="10">The sequence shown here is derived from an EMBL/GenBank/DDBJ whole genome shotgun (WGS) entry which is preliminary data.</text>
</comment>
<protein>
    <recommendedName>
        <fullName evidence="8">Ribonuclease VapC</fullName>
        <shortName evidence="8">RNase VapC</shortName>
        <ecNumber evidence="8">3.1.-.-</ecNumber>
    </recommendedName>
    <alternativeName>
        <fullName evidence="8">Toxin VapC</fullName>
    </alternativeName>
</protein>
<feature type="domain" description="PIN" evidence="9">
    <location>
        <begin position="1"/>
        <end position="121"/>
    </location>
</feature>
<dbReference type="GO" id="GO:0090729">
    <property type="term" value="F:toxin activity"/>
    <property type="evidence" value="ECO:0007669"/>
    <property type="project" value="UniProtKB-KW"/>
</dbReference>
<dbReference type="GO" id="GO:0016787">
    <property type="term" value="F:hydrolase activity"/>
    <property type="evidence" value="ECO:0007669"/>
    <property type="project" value="UniProtKB-KW"/>
</dbReference>
<dbReference type="CDD" id="cd09871">
    <property type="entry name" value="PIN_MtVapC28-VapC30-like"/>
    <property type="match status" value="1"/>
</dbReference>
<evidence type="ECO:0000256" key="5">
    <source>
        <dbReference type="ARBA" id="ARBA00022801"/>
    </source>
</evidence>
<accession>A0A368VEA7</accession>
<keyword evidence="2 8" id="KW-1277">Toxin-antitoxin system</keyword>
<keyword evidence="6 8" id="KW-0460">Magnesium</keyword>
<reference evidence="10 11" key="1">
    <citation type="submission" date="2018-07" db="EMBL/GenBank/DDBJ databases">
        <title>Genomic Encyclopedia of Type Strains, Phase III (KMG-III): the genomes of soil and plant-associated and newly described type strains.</title>
        <authorList>
            <person name="Whitman W."/>
        </authorList>
    </citation>
    <scope>NUCLEOTIDE SEQUENCE [LARGE SCALE GENOMIC DNA]</scope>
    <source>
        <strain evidence="10 11">CECT 8575</strain>
    </source>
</reference>
<keyword evidence="11" id="KW-1185">Reference proteome</keyword>
<dbReference type="PANTHER" id="PTHR33653">
    <property type="entry name" value="RIBONUCLEASE VAPC2"/>
    <property type="match status" value="1"/>
</dbReference>
<comment type="similarity">
    <text evidence="7 8">Belongs to the PINc/VapC protein family.</text>
</comment>
<evidence type="ECO:0000256" key="4">
    <source>
        <dbReference type="ARBA" id="ARBA00022723"/>
    </source>
</evidence>
<evidence type="ECO:0000256" key="6">
    <source>
        <dbReference type="ARBA" id="ARBA00022842"/>
    </source>
</evidence>
<evidence type="ECO:0000259" key="9">
    <source>
        <dbReference type="Pfam" id="PF01850"/>
    </source>
</evidence>
<dbReference type="Gene3D" id="3.40.50.1010">
    <property type="entry name" value="5'-nuclease"/>
    <property type="match status" value="1"/>
</dbReference>
<keyword evidence="5 8" id="KW-0378">Hydrolase</keyword>
<evidence type="ECO:0000256" key="8">
    <source>
        <dbReference type="HAMAP-Rule" id="MF_00265"/>
    </source>
</evidence>
<dbReference type="SUPFAM" id="SSF88723">
    <property type="entry name" value="PIN domain-like"/>
    <property type="match status" value="1"/>
</dbReference>
<sequence length="128" mass="13808">MIIDSSAIVAILLKEDGHERLQERIVQASEVGVGAATVVETGIVLVARMGVRGKTLLARFLQEGGIEVVPMTQDHWWIAVDAYERFGKRRHPAGLNFGDCLTYATASVAGEPLLCTGDDFPETDLALA</sequence>
<evidence type="ECO:0000256" key="3">
    <source>
        <dbReference type="ARBA" id="ARBA00022722"/>
    </source>
</evidence>
<keyword evidence="8" id="KW-0800">Toxin</keyword>
<dbReference type="RefSeq" id="WP_114454749.1">
    <property type="nucleotide sequence ID" value="NZ_QPJC01000016.1"/>
</dbReference>
<keyword evidence="3 8" id="KW-0540">Nuclease</keyword>
<dbReference type="GO" id="GO:0004540">
    <property type="term" value="F:RNA nuclease activity"/>
    <property type="evidence" value="ECO:0007669"/>
    <property type="project" value="InterPro"/>
</dbReference>
<gene>
    <name evidence="8" type="primary">vapC</name>
    <name evidence="10" type="ORF">DFQ14_11614</name>
</gene>
<feature type="binding site" evidence="8">
    <location>
        <position position="99"/>
    </location>
    <ligand>
        <name>Mg(2+)</name>
        <dbReference type="ChEBI" id="CHEBI:18420"/>
    </ligand>
</feature>
<proteinExistence type="inferred from homology"/>
<organism evidence="10 11">
    <name type="scientific">Halopolyspora algeriensis</name>
    <dbReference type="NCBI Taxonomy" id="1500506"/>
    <lineage>
        <taxon>Bacteria</taxon>
        <taxon>Bacillati</taxon>
        <taxon>Actinomycetota</taxon>
        <taxon>Actinomycetes</taxon>
        <taxon>Actinomycetes incertae sedis</taxon>
        <taxon>Halopolyspora</taxon>
    </lineage>
</organism>
<dbReference type="GO" id="GO:0000287">
    <property type="term" value="F:magnesium ion binding"/>
    <property type="evidence" value="ECO:0007669"/>
    <property type="project" value="UniProtKB-UniRule"/>
</dbReference>
<dbReference type="Pfam" id="PF01850">
    <property type="entry name" value="PIN"/>
    <property type="match status" value="1"/>
</dbReference>
<evidence type="ECO:0000256" key="2">
    <source>
        <dbReference type="ARBA" id="ARBA00022649"/>
    </source>
</evidence>
<dbReference type="PANTHER" id="PTHR33653:SF1">
    <property type="entry name" value="RIBONUCLEASE VAPC2"/>
    <property type="match status" value="1"/>
</dbReference>
<dbReference type="InterPro" id="IPR002716">
    <property type="entry name" value="PIN_dom"/>
</dbReference>